<comment type="caution">
    <text evidence="2">The sequence shown here is derived from an EMBL/GenBank/DDBJ whole genome shotgun (WGS) entry which is preliminary data.</text>
</comment>
<dbReference type="InterPro" id="IPR009050">
    <property type="entry name" value="Globin-like_sf"/>
</dbReference>
<dbReference type="AlphaFoldDB" id="A0A927CRC8"/>
<dbReference type="GO" id="GO:0020037">
    <property type="term" value="F:heme binding"/>
    <property type="evidence" value="ECO:0007669"/>
    <property type="project" value="InterPro"/>
</dbReference>
<accession>A0A927CRC8</accession>
<keyword evidence="3" id="KW-1185">Reference proteome</keyword>
<evidence type="ECO:0000313" key="3">
    <source>
        <dbReference type="Proteomes" id="UP000632125"/>
    </source>
</evidence>
<proteinExistence type="predicted"/>
<dbReference type="CDD" id="cd01068">
    <property type="entry name" value="globin_sensor"/>
    <property type="match status" value="1"/>
</dbReference>
<dbReference type="InterPro" id="IPR039379">
    <property type="entry name" value="Protoglobin_sensor_dom"/>
</dbReference>
<dbReference type="Proteomes" id="UP000632125">
    <property type="component" value="Unassembled WGS sequence"/>
</dbReference>
<dbReference type="InterPro" id="IPR012292">
    <property type="entry name" value="Globin/Proto"/>
</dbReference>
<evidence type="ECO:0000313" key="2">
    <source>
        <dbReference type="EMBL" id="MBD2872100.1"/>
    </source>
</evidence>
<dbReference type="InterPro" id="IPR044398">
    <property type="entry name" value="Globin-sensor_dom"/>
</dbReference>
<dbReference type="GO" id="GO:0019825">
    <property type="term" value="F:oxygen binding"/>
    <property type="evidence" value="ECO:0007669"/>
    <property type="project" value="InterPro"/>
</dbReference>
<feature type="domain" description="Globin-sensor" evidence="1">
    <location>
        <begin position="9"/>
        <end position="85"/>
    </location>
</feature>
<dbReference type="RefSeq" id="WP_190866495.1">
    <property type="nucleotide sequence ID" value="NZ_JACXIY010000041.1"/>
</dbReference>
<gene>
    <name evidence="2" type="ORF">IDH41_26315</name>
</gene>
<protein>
    <recommendedName>
        <fullName evidence="1">Globin-sensor domain-containing protein</fullName>
    </recommendedName>
</protein>
<dbReference type="Pfam" id="PF11563">
    <property type="entry name" value="Protoglobin"/>
    <property type="match status" value="1"/>
</dbReference>
<evidence type="ECO:0000259" key="1">
    <source>
        <dbReference type="Pfam" id="PF11563"/>
    </source>
</evidence>
<dbReference type="Gene3D" id="1.10.490.10">
    <property type="entry name" value="Globins"/>
    <property type="match status" value="1"/>
</dbReference>
<sequence length="103" mass="11652">MINVTTERKKQIEYTGLTEQDLKLLADCRPIFQKVVDEVVDRFYDHVGAQPELVSLIARVSDIERLKETQKGYWLSLADGTIDQDVQPGRAAALKSILDEYAA</sequence>
<dbReference type="EMBL" id="JACXIY010000041">
    <property type="protein sequence ID" value="MBD2872100.1"/>
    <property type="molecule type" value="Genomic_DNA"/>
</dbReference>
<name>A0A927CRC8_9BACL</name>
<organism evidence="2 3">
    <name type="scientific">Paenibacillus arenilitoris</name>
    <dbReference type="NCBI Taxonomy" id="2772299"/>
    <lineage>
        <taxon>Bacteria</taxon>
        <taxon>Bacillati</taxon>
        <taxon>Bacillota</taxon>
        <taxon>Bacilli</taxon>
        <taxon>Bacillales</taxon>
        <taxon>Paenibacillaceae</taxon>
        <taxon>Paenibacillus</taxon>
    </lineage>
</organism>
<reference evidence="2" key="1">
    <citation type="submission" date="2020-09" db="EMBL/GenBank/DDBJ databases">
        <title>A novel bacterium of genus Paenibacillus, isolated from South China Sea.</title>
        <authorList>
            <person name="Huang H."/>
            <person name="Mo K."/>
            <person name="Hu Y."/>
        </authorList>
    </citation>
    <scope>NUCLEOTIDE SEQUENCE</scope>
    <source>
        <strain evidence="2">IB182493</strain>
    </source>
</reference>
<dbReference type="SUPFAM" id="SSF46458">
    <property type="entry name" value="Globin-like"/>
    <property type="match status" value="1"/>
</dbReference>